<feature type="compositionally biased region" description="Low complexity" evidence="1">
    <location>
        <begin position="32"/>
        <end position="44"/>
    </location>
</feature>
<evidence type="ECO:0000256" key="1">
    <source>
        <dbReference type="SAM" id="MobiDB-lite"/>
    </source>
</evidence>
<organism evidence="2 3">
    <name type="scientific">Ancylostoma ceylanicum</name>
    <dbReference type="NCBI Taxonomy" id="53326"/>
    <lineage>
        <taxon>Eukaryota</taxon>
        <taxon>Metazoa</taxon>
        <taxon>Ecdysozoa</taxon>
        <taxon>Nematoda</taxon>
        <taxon>Chromadorea</taxon>
        <taxon>Rhabditida</taxon>
        <taxon>Rhabditina</taxon>
        <taxon>Rhabditomorpha</taxon>
        <taxon>Strongyloidea</taxon>
        <taxon>Ancylostomatidae</taxon>
        <taxon>Ancylostomatinae</taxon>
        <taxon>Ancylostoma</taxon>
    </lineage>
</organism>
<feature type="compositionally biased region" description="Basic and acidic residues" evidence="1">
    <location>
        <begin position="68"/>
        <end position="79"/>
    </location>
</feature>
<feature type="region of interest" description="Disordered" evidence="1">
    <location>
        <begin position="105"/>
        <end position="128"/>
    </location>
</feature>
<sequence>MCPSRDYPAPPTSRTQARGDPWSRKCRRLRARSQLAAAADGAARQGRRGGGGAGNAPTQRPVAAGVIDRLEDERGDEATCRRRRRIRLSMKRKLSDADNFIWQVDENPPADETQIGEHRGPCAIDYDS</sequence>
<dbReference type="AlphaFoldDB" id="A0A016X095"/>
<evidence type="ECO:0000313" key="3">
    <source>
        <dbReference type="Proteomes" id="UP000024635"/>
    </source>
</evidence>
<proteinExistence type="predicted"/>
<name>A0A016X095_9BILA</name>
<comment type="caution">
    <text evidence="2">The sequence shown here is derived from an EMBL/GenBank/DDBJ whole genome shotgun (WGS) entry which is preliminary data.</text>
</comment>
<dbReference type="Proteomes" id="UP000024635">
    <property type="component" value="Unassembled WGS sequence"/>
</dbReference>
<keyword evidence="3" id="KW-1185">Reference proteome</keyword>
<accession>A0A016X095</accession>
<reference evidence="3" key="1">
    <citation type="journal article" date="2015" name="Nat. Genet.">
        <title>The genome and transcriptome of the zoonotic hookworm Ancylostoma ceylanicum identify infection-specific gene families.</title>
        <authorList>
            <person name="Schwarz E.M."/>
            <person name="Hu Y."/>
            <person name="Antoshechkin I."/>
            <person name="Miller M.M."/>
            <person name="Sternberg P.W."/>
            <person name="Aroian R.V."/>
        </authorList>
    </citation>
    <scope>NUCLEOTIDE SEQUENCE</scope>
    <source>
        <strain evidence="3">HY135</strain>
    </source>
</reference>
<dbReference type="OrthoDB" id="10450413at2759"/>
<dbReference type="EMBL" id="JARK01000033">
    <property type="protein sequence ID" value="EYC45271.1"/>
    <property type="molecule type" value="Genomic_DNA"/>
</dbReference>
<protein>
    <submittedName>
        <fullName evidence="2">Uncharacterized protein</fullName>
    </submittedName>
</protein>
<evidence type="ECO:0000313" key="2">
    <source>
        <dbReference type="EMBL" id="EYC45271.1"/>
    </source>
</evidence>
<feature type="region of interest" description="Disordered" evidence="1">
    <location>
        <begin position="1"/>
        <end position="79"/>
    </location>
</feature>
<gene>
    <name evidence="2" type="primary">Acey_s0433.g1374</name>
    <name evidence="2" type="ORF">Y032_0433g1374</name>
</gene>